<organismHost>
    <name type="scientific">Amsacta</name>
    <dbReference type="NCBI Taxonomy" id="340055"/>
</organismHost>
<dbReference type="Proteomes" id="UP000000872">
    <property type="component" value="Segment"/>
</dbReference>
<keyword evidence="1" id="KW-1133">Transmembrane helix</keyword>
<dbReference type="KEGG" id="vg:1494772"/>
<evidence type="ECO:0000313" key="3">
    <source>
        <dbReference type="Proteomes" id="UP000000872"/>
    </source>
</evidence>
<reference evidence="2 3" key="1">
    <citation type="journal article" date="2000" name="Virology">
        <title>Complete genomic sequence of the Amsacta moorei entomopoxvirus: analysis and comparison with other poxviruses.</title>
        <authorList>
            <person name="Bawden A.L."/>
            <person name="Glassberg K.J."/>
            <person name="Diggans J."/>
            <person name="Shaw R."/>
            <person name="Farmerie W."/>
            <person name="Moyer R.W."/>
        </authorList>
    </citation>
    <scope>NUCLEOTIDE SEQUENCE [LARGE SCALE GENOMIC DNA]</scope>
</reference>
<evidence type="ECO:0000313" key="2">
    <source>
        <dbReference type="EMBL" id="AAG02888.1"/>
    </source>
</evidence>
<sequence>MAFYSHIRFNKHIFFILFYKFWYITTTIKKVCSFFIFIKVFIYYATSKMIIINYRKHKKSFFIIH</sequence>
<dbReference type="RefSeq" id="NP_064964.1">
    <property type="nucleotide sequence ID" value="NC_002520.1"/>
</dbReference>
<keyword evidence="3" id="KW-1185">Reference proteome</keyword>
<organism evidence="2 3">
    <name type="scientific">Amsacta moorei entomopoxvirus</name>
    <name type="common">AmEPV</name>
    <dbReference type="NCBI Taxonomy" id="28321"/>
    <lineage>
        <taxon>Viruses</taxon>
        <taxon>Varidnaviria</taxon>
        <taxon>Bamfordvirae</taxon>
        <taxon>Nucleocytoviricota</taxon>
        <taxon>Pokkesviricetes</taxon>
        <taxon>Chitovirales</taxon>
        <taxon>Poxviridae</taxon>
        <taxon>Entomopoxvirinae</taxon>
        <taxon>Betaentomopoxvirus</taxon>
    </lineage>
</organism>
<keyword evidence="1" id="KW-0812">Transmembrane</keyword>
<accession>Q9EMM0</accession>
<dbReference type="EMBL" id="AF250284">
    <property type="protein sequence ID" value="AAG02888.1"/>
    <property type="molecule type" value="Genomic_DNA"/>
</dbReference>
<feature type="transmembrane region" description="Helical" evidence="1">
    <location>
        <begin position="34"/>
        <end position="54"/>
    </location>
</feature>
<dbReference type="GeneID" id="1494772"/>
<name>Q9EMM0_AMEPV</name>
<evidence type="ECO:0000256" key="1">
    <source>
        <dbReference type="SAM" id="Phobius"/>
    </source>
</evidence>
<keyword evidence="1" id="KW-0472">Membrane</keyword>
<gene>
    <name evidence="2" type="primary">AMV182</name>
</gene>
<proteinExistence type="predicted"/>
<protein>
    <submittedName>
        <fullName evidence="2">AMV182</fullName>
    </submittedName>
</protein>